<accession>A0A5S3URK1</accession>
<proteinExistence type="predicted"/>
<sequence>MQVTSIPYHTHNTYQKTSSNTQETGYTEASESQTNQIDVPQTGFDLTGKVNLIYLLKPEDISEFKGEMPDLNNFFSGFKNQDDLAQQYHHKGQQQDIERIVFIDGKAVVSEGYDGTVYGHGPVAEIFKETRNDPQKRQQRISEQFPDAHIEVYPKGEGPTNAEVFELRYGESYQDYVDEQVRNYSDQYLTNQIAAEENYRRKLMFEQTPQTSVFSVDGQVVASRDDKGFVDVGLPLLDVADARGIEREALKELFRYSPERSPEDYQALLNQVFGDGIELSNYNTTDAPTRAEVRKLAEAG</sequence>
<evidence type="ECO:0000313" key="1">
    <source>
        <dbReference type="EMBL" id="QPB82467.1"/>
    </source>
</evidence>
<dbReference type="AlphaFoldDB" id="A0A5S3URK1"/>
<evidence type="ECO:0000313" key="2">
    <source>
        <dbReference type="Proteomes" id="UP000305729"/>
    </source>
</evidence>
<dbReference type="RefSeq" id="WP_138539440.1">
    <property type="nucleotide sequence ID" value="NZ_CP045429.1"/>
</dbReference>
<name>A0A5S3URK1_9GAMM</name>
<dbReference type="Proteomes" id="UP000305729">
    <property type="component" value="Chromosome 1"/>
</dbReference>
<protein>
    <submittedName>
        <fullName evidence="1">Uncharacterized protein</fullName>
    </submittedName>
</protein>
<dbReference type="EMBL" id="CP045429">
    <property type="protein sequence ID" value="QPB82467.1"/>
    <property type="molecule type" value="Genomic_DNA"/>
</dbReference>
<reference evidence="1 2" key="1">
    <citation type="submission" date="2019-10" db="EMBL/GenBank/DDBJ databases">
        <title>Pseudoalteromonas rubra S4059.</title>
        <authorList>
            <person name="Paulsen S."/>
            <person name="Wang X."/>
        </authorList>
    </citation>
    <scope>NUCLEOTIDE SEQUENCE [LARGE SCALE GENOMIC DNA]</scope>
    <source>
        <strain evidence="1 2">S4059</strain>
    </source>
</reference>
<gene>
    <name evidence="1" type="ORF">CWC22_005490</name>
</gene>
<organism evidence="1 2">
    <name type="scientific">Pseudoalteromonas rubra</name>
    <dbReference type="NCBI Taxonomy" id="43658"/>
    <lineage>
        <taxon>Bacteria</taxon>
        <taxon>Pseudomonadati</taxon>
        <taxon>Pseudomonadota</taxon>
        <taxon>Gammaproteobacteria</taxon>
        <taxon>Alteromonadales</taxon>
        <taxon>Pseudoalteromonadaceae</taxon>
        <taxon>Pseudoalteromonas</taxon>
    </lineage>
</organism>